<dbReference type="PANTHER" id="PTHR31506">
    <property type="entry name" value="BES1/BZR1 HOMOLOG PROTEIN 3-RELATED"/>
    <property type="match status" value="1"/>
</dbReference>
<reference evidence="8" key="1">
    <citation type="journal article" date="2023" name="Plant J.">
        <title>Genome sequences and population genomics provide insights into the demographic history, inbreeding, and mutation load of two 'living fossil' tree species of Dipteronia.</title>
        <authorList>
            <person name="Feng Y."/>
            <person name="Comes H.P."/>
            <person name="Chen J."/>
            <person name="Zhu S."/>
            <person name="Lu R."/>
            <person name="Zhang X."/>
            <person name="Li P."/>
            <person name="Qiu J."/>
            <person name="Olsen K.M."/>
            <person name="Qiu Y."/>
        </authorList>
    </citation>
    <scope>NUCLEOTIDE SEQUENCE</scope>
    <source>
        <strain evidence="8">NBL</strain>
    </source>
</reference>
<sequence length="235" mass="25053">MQNKHINQHIPPPSTLLSQVTNTDRDREMKEGVTAAVGRSSSSGGGGGGVRSENDKERTKLRERQRRAITTKIFHGLRKWGGYHLSPRADINEVLRELAREAGWVIEPDGTTYRATLSMNPCPVCGVATLTTSSSIVMGGGDCSTTASPRRISLGGDPNNSGINITAASTTTTSSPCFSADNPVALYLYGGLPSGHCTHPTTTTTTSSAQQQAYLQEMRASNQNTPAASPLRRPL</sequence>
<comment type="similarity">
    <text evidence="1 5">Belongs to the BZR/LAT61 family.</text>
</comment>
<comment type="subcellular location">
    <subcellularLocation>
        <location evidence="5">Nucleus</location>
    </subcellularLocation>
</comment>
<keyword evidence="3 5" id="KW-0238">DNA-binding</keyword>
<keyword evidence="2 5" id="KW-0805">Transcription regulation</keyword>
<dbReference type="GO" id="GO:0006351">
    <property type="term" value="P:DNA-templated transcription"/>
    <property type="evidence" value="ECO:0007669"/>
    <property type="project" value="InterPro"/>
</dbReference>
<evidence type="ECO:0000256" key="5">
    <source>
        <dbReference type="RuleBase" id="RU369040"/>
    </source>
</evidence>
<dbReference type="Pfam" id="PF05687">
    <property type="entry name" value="BES1_N"/>
    <property type="match status" value="1"/>
</dbReference>
<protein>
    <recommendedName>
        <fullName evidence="5">Protein BZR1 homolog</fullName>
    </recommendedName>
    <alternativeName>
        <fullName evidence="5">Protein BRASSINAZOLE-RESISTANT 1 homolog</fullName>
    </alternativeName>
</protein>
<dbReference type="PANTHER" id="PTHR31506:SF4">
    <property type="entry name" value="BES1_BZR1 PLANT TRANSCRIPTION FACTOR N-TERMINAL DOMAIN-CONTAINING PROTEIN"/>
    <property type="match status" value="1"/>
</dbReference>
<comment type="function">
    <text evidence="5">Functions in brassinosteroid signaling. May function as transcriptional repressor.</text>
</comment>
<dbReference type="Proteomes" id="UP001281410">
    <property type="component" value="Unassembled WGS sequence"/>
</dbReference>
<evidence type="ECO:0000313" key="8">
    <source>
        <dbReference type="EMBL" id="KAK3188678.1"/>
    </source>
</evidence>
<organism evidence="8 9">
    <name type="scientific">Dipteronia sinensis</name>
    <dbReference type="NCBI Taxonomy" id="43782"/>
    <lineage>
        <taxon>Eukaryota</taxon>
        <taxon>Viridiplantae</taxon>
        <taxon>Streptophyta</taxon>
        <taxon>Embryophyta</taxon>
        <taxon>Tracheophyta</taxon>
        <taxon>Spermatophyta</taxon>
        <taxon>Magnoliopsida</taxon>
        <taxon>eudicotyledons</taxon>
        <taxon>Gunneridae</taxon>
        <taxon>Pentapetalae</taxon>
        <taxon>rosids</taxon>
        <taxon>malvids</taxon>
        <taxon>Sapindales</taxon>
        <taxon>Sapindaceae</taxon>
        <taxon>Hippocastanoideae</taxon>
        <taxon>Acereae</taxon>
        <taxon>Dipteronia</taxon>
    </lineage>
</organism>
<feature type="domain" description="BES1/BZR1 plant transcription factor N-terminal" evidence="7">
    <location>
        <begin position="48"/>
        <end position="150"/>
    </location>
</feature>
<feature type="compositionally biased region" description="Basic and acidic residues" evidence="6">
    <location>
        <begin position="52"/>
        <end position="62"/>
    </location>
</feature>
<evidence type="ECO:0000256" key="2">
    <source>
        <dbReference type="ARBA" id="ARBA00023015"/>
    </source>
</evidence>
<evidence type="ECO:0000256" key="1">
    <source>
        <dbReference type="ARBA" id="ARBA00005909"/>
    </source>
</evidence>
<dbReference type="GO" id="GO:0009742">
    <property type="term" value="P:brassinosteroid mediated signaling pathway"/>
    <property type="evidence" value="ECO:0007669"/>
    <property type="project" value="UniProtKB-UniRule"/>
</dbReference>
<proteinExistence type="inferred from homology"/>
<gene>
    <name evidence="8" type="ORF">Dsin_028239</name>
</gene>
<accession>A0AAE0DU26</accession>
<dbReference type="GO" id="GO:0005634">
    <property type="term" value="C:nucleus"/>
    <property type="evidence" value="ECO:0007669"/>
    <property type="project" value="UniProtKB-SubCell"/>
</dbReference>
<evidence type="ECO:0000256" key="6">
    <source>
        <dbReference type="SAM" id="MobiDB-lite"/>
    </source>
</evidence>
<evidence type="ECO:0000256" key="3">
    <source>
        <dbReference type="ARBA" id="ARBA00023125"/>
    </source>
</evidence>
<comment type="caution">
    <text evidence="8">The sequence shown here is derived from an EMBL/GenBank/DDBJ whole genome shotgun (WGS) entry which is preliminary data.</text>
</comment>
<dbReference type="InterPro" id="IPR033264">
    <property type="entry name" value="BZR"/>
</dbReference>
<dbReference type="InterPro" id="IPR008540">
    <property type="entry name" value="BES1_N"/>
</dbReference>
<name>A0AAE0DU26_9ROSI</name>
<feature type="region of interest" description="Disordered" evidence="6">
    <location>
        <begin position="1"/>
        <end position="62"/>
    </location>
</feature>
<dbReference type="EMBL" id="JANJYJ010000009">
    <property type="protein sequence ID" value="KAK3188678.1"/>
    <property type="molecule type" value="Genomic_DNA"/>
</dbReference>
<evidence type="ECO:0000259" key="7">
    <source>
        <dbReference type="Pfam" id="PF05687"/>
    </source>
</evidence>
<keyword evidence="5" id="KW-1070">Brassinosteroid signaling pathway</keyword>
<dbReference type="GO" id="GO:0003700">
    <property type="term" value="F:DNA-binding transcription factor activity"/>
    <property type="evidence" value="ECO:0007669"/>
    <property type="project" value="UniProtKB-UniRule"/>
</dbReference>
<keyword evidence="4 5" id="KW-0804">Transcription</keyword>
<evidence type="ECO:0000313" key="9">
    <source>
        <dbReference type="Proteomes" id="UP001281410"/>
    </source>
</evidence>
<dbReference type="GO" id="GO:0003677">
    <property type="term" value="F:DNA binding"/>
    <property type="evidence" value="ECO:0007669"/>
    <property type="project" value="UniProtKB-UniRule"/>
</dbReference>
<keyword evidence="9" id="KW-1185">Reference proteome</keyword>
<dbReference type="AlphaFoldDB" id="A0AAE0DU26"/>
<evidence type="ECO:0000256" key="4">
    <source>
        <dbReference type="ARBA" id="ARBA00023163"/>
    </source>
</evidence>